<organism evidence="1 2">
    <name type="scientific">Lacisediminihabitans profunda</name>
    <dbReference type="NCBI Taxonomy" id="2594790"/>
    <lineage>
        <taxon>Bacteria</taxon>
        <taxon>Bacillati</taxon>
        <taxon>Actinomycetota</taxon>
        <taxon>Actinomycetes</taxon>
        <taxon>Micrococcales</taxon>
        <taxon>Microbacteriaceae</taxon>
        <taxon>Lacisediminihabitans</taxon>
    </lineage>
</organism>
<dbReference type="Gene3D" id="2.160.20.80">
    <property type="entry name" value="E3 ubiquitin-protein ligase SopA"/>
    <property type="match status" value="1"/>
</dbReference>
<keyword evidence="2" id="KW-1185">Reference proteome</keyword>
<protein>
    <submittedName>
        <fullName evidence="1">Pentapeptide repeat-containing protein</fullName>
    </submittedName>
</protein>
<sequence length="219" mass="23937">MAKLTTLSPKIERLVLVDLTDGDPDILEARESYDGLRFLSADLSGRDLAAASFSDCEFLDLSANGCDLRSASFVETRIERLDAPILAAPRSRFRDVVLQGSRIGSAEFYDASWQSVHISNCKLGFVNLRGAELRDVLFTDCTIDELDLGGAAAHRMSFVNTTVTSLDVTRAKLEHVDLRGAELRGLTGIEGLRGATVNPYQVADLATVFARHFGIKIEE</sequence>
<dbReference type="InterPro" id="IPR051082">
    <property type="entry name" value="Pentapeptide-BTB/POZ_domain"/>
</dbReference>
<gene>
    <name evidence="1" type="ORF">FVP33_18480</name>
</gene>
<dbReference type="Proteomes" id="UP000321379">
    <property type="component" value="Unassembled WGS sequence"/>
</dbReference>
<accession>A0A5C8UIS7</accession>
<dbReference type="Pfam" id="PF13599">
    <property type="entry name" value="Pentapeptide_4"/>
    <property type="match status" value="1"/>
</dbReference>
<dbReference type="EMBL" id="VRMG01000016">
    <property type="protein sequence ID" value="TXN28129.1"/>
    <property type="molecule type" value="Genomic_DNA"/>
</dbReference>
<evidence type="ECO:0000313" key="2">
    <source>
        <dbReference type="Proteomes" id="UP000321379"/>
    </source>
</evidence>
<reference evidence="1 2" key="1">
    <citation type="submission" date="2019-08" db="EMBL/GenBank/DDBJ databases">
        <title>Bacterial whole genome sequence for Glaciihabitans sp. CHu50b-6-2.</title>
        <authorList>
            <person name="Jin L."/>
        </authorList>
    </citation>
    <scope>NUCLEOTIDE SEQUENCE [LARGE SCALE GENOMIC DNA]</scope>
    <source>
        <strain evidence="1 2">CHu50b-6-2</strain>
    </source>
</reference>
<dbReference type="RefSeq" id="WP_147785170.1">
    <property type="nucleotide sequence ID" value="NZ_VRMG01000016.1"/>
</dbReference>
<name>A0A5C8UIS7_9MICO</name>
<dbReference type="SUPFAM" id="SSF141571">
    <property type="entry name" value="Pentapeptide repeat-like"/>
    <property type="match status" value="1"/>
</dbReference>
<dbReference type="InterPro" id="IPR001646">
    <property type="entry name" value="5peptide_repeat"/>
</dbReference>
<dbReference type="PANTHER" id="PTHR14136:SF17">
    <property type="entry name" value="BTB_POZ DOMAIN-CONTAINING PROTEIN KCTD9"/>
    <property type="match status" value="1"/>
</dbReference>
<comment type="caution">
    <text evidence="1">The sequence shown here is derived from an EMBL/GenBank/DDBJ whole genome shotgun (WGS) entry which is preliminary data.</text>
</comment>
<dbReference type="AlphaFoldDB" id="A0A5C8UIS7"/>
<dbReference type="PANTHER" id="PTHR14136">
    <property type="entry name" value="BTB_POZ DOMAIN-CONTAINING PROTEIN KCTD9"/>
    <property type="match status" value="1"/>
</dbReference>
<proteinExistence type="predicted"/>
<evidence type="ECO:0000313" key="1">
    <source>
        <dbReference type="EMBL" id="TXN28129.1"/>
    </source>
</evidence>